<evidence type="ECO:0000313" key="3">
    <source>
        <dbReference type="EMBL" id="WXB04368.1"/>
    </source>
</evidence>
<dbReference type="InterPro" id="IPR036388">
    <property type="entry name" value="WH-like_DNA-bd_sf"/>
</dbReference>
<dbReference type="Pfam" id="PF11495">
    <property type="entry name" value="Regulator_TrmB"/>
    <property type="match status" value="1"/>
</dbReference>
<dbReference type="PANTHER" id="PTHR34293:SF1">
    <property type="entry name" value="HTH-TYPE TRANSCRIPTIONAL REGULATOR TRMBL2"/>
    <property type="match status" value="1"/>
</dbReference>
<dbReference type="PANTHER" id="PTHR34293">
    <property type="entry name" value="HTH-TYPE TRANSCRIPTIONAL REGULATOR TRMBL2"/>
    <property type="match status" value="1"/>
</dbReference>
<sequence>MTRDLCIEALVDLGFTALEAEVYVTLVEHSPATAYKVAQEVGKAAANVYKAVESLQRKGAILVEESSGRLCRAVPPAELIGQLQHQFAQARTRAEQALAKLRGPAPDERVYQLAARDQVLARARAMLERGKKVLLCDLFPESVEALRPDLERAARRGVTVCVQTYAPATFPAGIHVFENPEGVRQLEAWPGGQWLNVVADAREYLFALLRTGGDGLHQAVWSESPCLAVVHHSGIKAEMTVVAFQRLIEAKADAAAFAEAFTRTQQLLGAADLPGYAALRQRLGPGLDSGG</sequence>
<protein>
    <submittedName>
        <fullName evidence="3">TrmB family transcriptional regulator</fullName>
    </submittedName>
</protein>
<evidence type="ECO:0000313" key="4">
    <source>
        <dbReference type="Proteomes" id="UP001374803"/>
    </source>
</evidence>
<evidence type="ECO:0000259" key="1">
    <source>
        <dbReference type="Pfam" id="PF01978"/>
    </source>
</evidence>
<feature type="domain" description="Transcription regulator TrmB C-terminal" evidence="2">
    <location>
        <begin position="115"/>
        <end position="207"/>
    </location>
</feature>
<dbReference type="Gene3D" id="1.10.10.10">
    <property type="entry name" value="Winged helix-like DNA-binding domain superfamily/Winged helix DNA-binding domain"/>
    <property type="match status" value="1"/>
</dbReference>
<organism evidence="3 4">
    <name type="scientific">Pendulispora rubella</name>
    <dbReference type="NCBI Taxonomy" id="2741070"/>
    <lineage>
        <taxon>Bacteria</taxon>
        <taxon>Pseudomonadati</taxon>
        <taxon>Myxococcota</taxon>
        <taxon>Myxococcia</taxon>
        <taxon>Myxococcales</taxon>
        <taxon>Sorangiineae</taxon>
        <taxon>Pendulisporaceae</taxon>
        <taxon>Pendulispora</taxon>
    </lineage>
</organism>
<dbReference type="EMBL" id="CP089983">
    <property type="protein sequence ID" value="WXB04368.1"/>
    <property type="molecule type" value="Genomic_DNA"/>
</dbReference>
<evidence type="ECO:0000259" key="2">
    <source>
        <dbReference type="Pfam" id="PF11495"/>
    </source>
</evidence>
<dbReference type="SUPFAM" id="SSF46785">
    <property type="entry name" value="Winged helix' DNA-binding domain"/>
    <property type="match status" value="1"/>
</dbReference>
<dbReference type="InterPro" id="IPR051797">
    <property type="entry name" value="TrmB-like"/>
</dbReference>
<feature type="domain" description="Transcription regulator TrmB N-terminal" evidence="1">
    <location>
        <begin position="12"/>
        <end position="76"/>
    </location>
</feature>
<accession>A0ABZ2L0J2</accession>
<proteinExistence type="predicted"/>
<dbReference type="Pfam" id="PF01978">
    <property type="entry name" value="TrmB"/>
    <property type="match status" value="1"/>
</dbReference>
<dbReference type="InterPro" id="IPR021586">
    <property type="entry name" value="Tscrpt_reg_TrmB_C"/>
</dbReference>
<name>A0ABZ2L0J2_9BACT</name>
<dbReference type="RefSeq" id="WP_394834007.1">
    <property type="nucleotide sequence ID" value="NZ_CP089929.1"/>
</dbReference>
<dbReference type="InterPro" id="IPR002831">
    <property type="entry name" value="Tscrpt_reg_TrmB_N"/>
</dbReference>
<dbReference type="Proteomes" id="UP001374803">
    <property type="component" value="Chromosome"/>
</dbReference>
<dbReference type="CDD" id="cd09124">
    <property type="entry name" value="PLDc_like_TrmB_middle"/>
    <property type="match status" value="1"/>
</dbReference>
<dbReference type="InterPro" id="IPR036390">
    <property type="entry name" value="WH_DNA-bd_sf"/>
</dbReference>
<keyword evidence="4" id="KW-1185">Reference proteome</keyword>
<reference evidence="3" key="1">
    <citation type="submission" date="2021-12" db="EMBL/GenBank/DDBJ databases">
        <title>Discovery of the Pendulisporaceae a myxobacterial family with distinct sporulation behavior and unique specialized metabolism.</title>
        <authorList>
            <person name="Garcia R."/>
            <person name="Popoff A."/>
            <person name="Bader C.D."/>
            <person name="Loehr J."/>
            <person name="Walesch S."/>
            <person name="Walt C."/>
            <person name="Boldt J."/>
            <person name="Bunk B."/>
            <person name="Haeckl F.J.F.P.J."/>
            <person name="Gunesch A.P."/>
            <person name="Birkelbach J."/>
            <person name="Nuebel U."/>
            <person name="Pietschmann T."/>
            <person name="Bach T."/>
            <person name="Mueller R."/>
        </authorList>
    </citation>
    <scope>NUCLEOTIDE SEQUENCE</scope>
    <source>
        <strain evidence="3">MSr11367</strain>
    </source>
</reference>
<gene>
    <name evidence="3" type="ORF">LVJ94_46635</name>
</gene>